<gene>
    <name evidence="2" type="ORF">EMA8858_00185</name>
</gene>
<sequence length="170" mass="18995">MKKIILTNGLISGTIISVFTVCSIAYCYTSGNFNGNMLLGYTAMILAFSLIFVGIKNFRDKDNNGLITFGIAFKIGIYITLISSSIYVLAWLIDYYFFIPDFMEKYSSQMLQNAKSAGANQAELTAKETEMTGYKEMYKNPLGVIFLTYMEIMPVGLVVSLISALILRKK</sequence>
<organism evidence="2 3">
    <name type="scientific">Emticicia aquatica</name>
    <dbReference type="NCBI Taxonomy" id="1681835"/>
    <lineage>
        <taxon>Bacteria</taxon>
        <taxon>Pseudomonadati</taxon>
        <taxon>Bacteroidota</taxon>
        <taxon>Cytophagia</taxon>
        <taxon>Cytophagales</taxon>
        <taxon>Leadbetterellaceae</taxon>
        <taxon>Emticicia</taxon>
    </lineage>
</organism>
<feature type="transmembrane region" description="Helical" evidence="1">
    <location>
        <begin position="5"/>
        <end position="26"/>
    </location>
</feature>
<dbReference type="EMBL" id="CAKLPY010000001">
    <property type="protein sequence ID" value="CAH0994078.1"/>
    <property type="molecule type" value="Genomic_DNA"/>
</dbReference>
<keyword evidence="1" id="KW-1133">Transmembrane helix</keyword>
<name>A0ABN8EMP2_9BACT</name>
<feature type="transmembrane region" description="Helical" evidence="1">
    <location>
        <begin position="75"/>
        <end position="98"/>
    </location>
</feature>
<keyword evidence="1" id="KW-0812">Transmembrane</keyword>
<accession>A0ABN8EMP2</accession>
<dbReference type="Proteomes" id="UP000837932">
    <property type="component" value="Unassembled WGS sequence"/>
</dbReference>
<dbReference type="Pfam" id="PF13858">
    <property type="entry name" value="DUF4199"/>
    <property type="match status" value="1"/>
</dbReference>
<evidence type="ECO:0000256" key="1">
    <source>
        <dbReference type="SAM" id="Phobius"/>
    </source>
</evidence>
<keyword evidence="1" id="KW-0472">Membrane</keyword>
<dbReference type="InterPro" id="IPR025250">
    <property type="entry name" value="DUF4199"/>
</dbReference>
<protein>
    <recommendedName>
        <fullName evidence="4">DUF4199 domain-containing protein</fullName>
    </recommendedName>
</protein>
<reference evidence="2" key="1">
    <citation type="submission" date="2021-12" db="EMBL/GenBank/DDBJ databases">
        <authorList>
            <person name="Rodrigo-Torres L."/>
            <person name="Arahal R. D."/>
            <person name="Lucena T."/>
        </authorList>
    </citation>
    <scope>NUCLEOTIDE SEQUENCE</scope>
    <source>
        <strain evidence="2">CECT 8858</strain>
    </source>
</reference>
<keyword evidence="3" id="KW-1185">Reference proteome</keyword>
<evidence type="ECO:0000313" key="2">
    <source>
        <dbReference type="EMBL" id="CAH0994078.1"/>
    </source>
</evidence>
<evidence type="ECO:0008006" key="4">
    <source>
        <dbReference type="Google" id="ProtNLM"/>
    </source>
</evidence>
<feature type="transmembrane region" description="Helical" evidence="1">
    <location>
        <begin position="144"/>
        <end position="167"/>
    </location>
</feature>
<evidence type="ECO:0000313" key="3">
    <source>
        <dbReference type="Proteomes" id="UP000837932"/>
    </source>
</evidence>
<dbReference type="RefSeq" id="WP_238803838.1">
    <property type="nucleotide sequence ID" value="NZ_CAKLPY010000001.1"/>
</dbReference>
<comment type="caution">
    <text evidence="2">The sequence shown here is derived from an EMBL/GenBank/DDBJ whole genome shotgun (WGS) entry which is preliminary data.</text>
</comment>
<proteinExistence type="predicted"/>
<feature type="transmembrane region" description="Helical" evidence="1">
    <location>
        <begin position="38"/>
        <end position="55"/>
    </location>
</feature>